<dbReference type="RefSeq" id="WP_196123001.1">
    <property type="nucleotide sequence ID" value="NZ_JADPMR010000001.1"/>
</dbReference>
<evidence type="ECO:0000313" key="5">
    <source>
        <dbReference type="EMBL" id="MBF9000262.1"/>
    </source>
</evidence>
<dbReference type="PANTHER" id="PTHR45138">
    <property type="entry name" value="REGULATORY COMPONENTS OF SENSORY TRANSDUCTION SYSTEM"/>
    <property type="match status" value="1"/>
</dbReference>
<comment type="catalytic activity">
    <reaction evidence="2">
        <text>2 GTP = 3',3'-c-di-GMP + 2 diphosphate</text>
        <dbReference type="Rhea" id="RHEA:24898"/>
        <dbReference type="ChEBI" id="CHEBI:33019"/>
        <dbReference type="ChEBI" id="CHEBI:37565"/>
        <dbReference type="ChEBI" id="CHEBI:58805"/>
        <dbReference type="EC" id="2.7.7.65"/>
    </reaction>
</comment>
<evidence type="ECO:0000256" key="2">
    <source>
        <dbReference type="ARBA" id="ARBA00034247"/>
    </source>
</evidence>
<keyword evidence="3" id="KW-0812">Transmembrane</keyword>
<evidence type="ECO:0000256" key="1">
    <source>
        <dbReference type="ARBA" id="ARBA00012528"/>
    </source>
</evidence>
<feature type="domain" description="GGDEF" evidence="4">
    <location>
        <begin position="317"/>
        <end position="449"/>
    </location>
</feature>
<name>A0ABS0GCX3_9VIBR</name>
<feature type="transmembrane region" description="Helical" evidence="3">
    <location>
        <begin position="12"/>
        <end position="39"/>
    </location>
</feature>
<dbReference type="Gene3D" id="3.30.70.270">
    <property type="match status" value="1"/>
</dbReference>
<dbReference type="CDD" id="cd01949">
    <property type="entry name" value="GGDEF"/>
    <property type="match status" value="1"/>
</dbReference>
<evidence type="ECO:0000259" key="4">
    <source>
        <dbReference type="PROSITE" id="PS50887"/>
    </source>
</evidence>
<dbReference type="NCBIfam" id="TIGR00254">
    <property type="entry name" value="GGDEF"/>
    <property type="match status" value="1"/>
</dbReference>
<proteinExistence type="predicted"/>
<sequence length="454" mass="52213">MINEQKYFSATSVVSTISWLIISMVITSICLIVFFFHIIDNQTKQEMIGRVQASIKHDSLRMIDLSYEYTSWNLGYQKTIIEHDVDWMKLNYTEFLPEHYNLSFIALVKPNHQAELLGGIDKQALKYVNDIFQSPSINRKLALAKQRDERFIGHTFYTVIDGDVFYMIADPFIDKATQKVLSSSLLAFSRKLDPNEVMRFANEYDLPPLYINAHAKRYDGSIFLHELNGVPVARISWHITEIIDVYLPYIALFLLLLLGAALAIVRLVLKKDSENRAQYEDELYIAATTDPLTKVYNKRYLASYAKHQFKLYEQRNRPISILALDLDHFKQINDTYGHHIGDKALIHFCKQCEKNLRDIDVLGRIGGEEFAILLPRVTLNEAIEVGERIRQSIEKNPLNTEQGEINLTVSIGVTTRCAKVTFSKLLQQADSAMYQAKRSGRNQVVAYETPLCEI</sequence>
<dbReference type="InterPro" id="IPR000160">
    <property type="entry name" value="GGDEF_dom"/>
</dbReference>
<dbReference type="Proteomes" id="UP000597206">
    <property type="component" value="Unassembled WGS sequence"/>
</dbReference>
<protein>
    <recommendedName>
        <fullName evidence="1">diguanylate cyclase</fullName>
        <ecNumber evidence="1">2.7.7.65</ecNumber>
    </recommendedName>
</protein>
<dbReference type="EC" id="2.7.7.65" evidence="1"/>
<keyword evidence="3" id="KW-1133">Transmembrane helix</keyword>
<accession>A0ABS0GCX3</accession>
<dbReference type="SUPFAM" id="SSF55073">
    <property type="entry name" value="Nucleotide cyclase"/>
    <property type="match status" value="1"/>
</dbReference>
<comment type="caution">
    <text evidence="5">The sequence shown here is derived from an EMBL/GenBank/DDBJ whole genome shotgun (WGS) entry which is preliminary data.</text>
</comment>
<feature type="transmembrane region" description="Helical" evidence="3">
    <location>
        <begin position="246"/>
        <end position="269"/>
    </location>
</feature>
<dbReference type="Pfam" id="PF00990">
    <property type="entry name" value="GGDEF"/>
    <property type="match status" value="1"/>
</dbReference>
<keyword evidence="3" id="KW-0472">Membrane</keyword>
<reference evidence="5 6" key="1">
    <citation type="submission" date="2020-11" db="EMBL/GenBank/DDBJ databases">
        <title>Vibrio nitrifigilis sp. nov., a marine nitrogen-fixing bacterium isolated from the lagoon sediment of an islet inside an atoll.</title>
        <authorList>
            <person name="Wang L.-T."/>
            <person name="Shieh W.Y."/>
        </authorList>
    </citation>
    <scope>NUCLEOTIDE SEQUENCE [LARGE SCALE GENOMIC DNA]</scope>
    <source>
        <strain evidence="5 6">NFV-1</strain>
    </source>
</reference>
<organism evidence="5 6">
    <name type="scientific">Vibrio nitrifigilis</name>
    <dbReference type="NCBI Taxonomy" id="2789781"/>
    <lineage>
        <taxon>Bacteria</taxon>
        <taxon>Pseudomonadati</taxon>
        <taxon>Pseudomonadota</taxon>
        <taxon>Gammaproteobacteria</taxon>
        <taxon>Vibrionales</taxon>
        <taxon>Vibrionaceae</taxon>
        <taxon>Vibrio</taxon>
    </lineage>
</organism>
<dbReference type="InterPro" id="IPR029787">
    <property type="entry name" value="Nucleotide_cyclase"/>
</dbReference>
<dbReference type="PANTHER" id="PTHR45138:SF9">
    <property type="entry name" value="DIGUANYLATE CYCLASE DGCM-RELATED"/>
    <property type="match status" value="1"/>
</dbReference>
<evidence type="ECO:0000313" key="6">
    <source>
        <dbReference type="Proteomes" id="UP000597206"/>
    </source>
</evidence>
<dbReference type="PROSITE" id="PS50887">
    <property type="entry name" value="GGDEF"/>
    <property type="match status" value="1"/>
</dbReference>
<dbReference type="SMART" id="SM00267">
    <property type="entry name" value="GGDEF"/>
    <property type="match status" value="1"/>
</dbReference>
<keyword evidence="6" id="KW-1185">Reference proteome</keyword>
<dbReference type="InterPro" id="IPR050469">
    <property type="entry name" value="Diguanylate_Cyclase"/>
</dbReference>
<evidence type="ECO:0000256" key="3">
    <source>
        <dbReference type="SAM" id="Phobius"/>
    </source>
</evidence>
<dbReference type="InterPro" id="IPR043128">
    <property type="entry name" value="Rev_trsase/Diguanyl_cyclase"/>
</dbReference>
<gene>
    <name evidence="5" type="ORF">I1A42_06785</name>
</gene>
<dbReference type="EMBL" id="JADPMR010000001">
    <property type="protein sequence ID" value="MBF9000262.1"/>
    <property type="molecule type" value="Genomic_DNA"/>
</dbReference>